<dbReference type="AlphaFoldDB" id="A0A0H4PJY5"/>
<dbReference type="RefSeq" id="WP_048643479.1">
    <property type="nucleotide sequence ID" value="NZ_CP012040.1"/>
</dbReference>
<dbReference type="PROSITE" id="PS51007">
    <property type="entry name" value="CYTC"/>
    <property type="match status" value="1"/>
</dbReference>
<accession>A0A0H4PJY5</accession>
<keyword evidence="1 4" id="KW-0349">Heme</keyword>
<dbReference type="Proteomes" id="UP000036520">
    <property type="component" value="Chromosome"/>
</dbReference>
<keyword evidence="5" id="KW-0812">Transmembrane</keyword>
<dbReference type="STRING" id="320787.CA2015_4005"/>
<dbReference type="Gene3D" id="2.120.10.30">
    <property type="entry name" value="TolB, C-terminal domain"/>
    <property type="match status" value="1"/>
</dbReference>
<keyword evidence="3 4" id="KW-0408">Iron</keyword>
<dbReference type="GO" id="GO:0009055">
    <property type="term" value="F:electron transfer activity"/>
    <property type="evidence" value="ECO:0007669"/>
    <property type="project" value="InterPro"/>
</dbReference>
<dbReference type="EMBL" id="CP012040">
    <property type="protein sequence ID" value="AKP53365.1"/>
    <property type="molecule type" value="Genomic_DNA"/>
</dbReference>
<dbReference type="InterPro" id="IPR011041">
    <property type="entry name" value="Quinoprot_gluc/sorb_DH_b-prop"/>
</dbReference>
<protein>
    <recommendedName>
        <fullName evidence="6">Cytochrome c domain-containing protein</fullName>
    </recommendedName>
</protein>
<dbReference type="PANTHER" id="PTHR33546:SF1">
    <property type="entry name" value="LARGE, MULTIFUNCTIONAL SECRETED PROTEIN"/>
    <property type="match status" value="1"/>
</dbReference>
<evidence type="ECO:0000259" key="6">
    <source>
        <dbReference type="PROSITE" id="PS51007"/>
    </source>
</evidence>
<evidence type="ECO:0000256" key="4">
    <source>
        <dbReference type="PROSITE-ProRule" id="PRU00433"/>
    </source>
</evidence>
<keyword evidence="5" id="KW-1133">Transmembrane helix</keyword>
<dbReference type="KEGG" id="camu:CA2015_4005"/>
<dbReference type="Pfam" id="PF00034">
    <property type="entry name" value="Cytochrom_C"/>
    <property type="match status" value="1"/>
</dbReference>
<dbReference type="Pfam" id="PF23500">
    <property type="entry name" value="DUF7133"/>
    <property type="match status" value="1"/>
</dbReference>
<dbReference type="NCBIfam" id="TIGR02604">
    <property type="entry name" value="Piru_Ver_Nterm"/>
    <property type="match status" value="1"/>
</dbReference>
<feature type="transmembrane region" description="Helical" evidence="5">
    <location>
        <begin position="12"/>
        <end position="32"/>
    </location>
</feature>
<dbReference type="PANTHER" id="PTHR33546">
    <property type="entry name" value="LARGE, MULTIFUNCTIONAL SECRETED PROTEIN-RELATED"/>
    <property type="match status" value="1"/>
</dbReference>
<name>A0A0H4PJY5_9BACT</name>
<dbReference type="InterPro" id="IPR009056">
    <property type="entry name" value="Cyt_c-like_dom"/>
</dbReference>
<dbReference type="GO" id="GO:0020037">
    <property type="term" value="F:heme binding"/>
    <property type="evidence" value="ECO:0007669"/>
    <property type="project" value="InterPro"/>
</dbReference>
<dbReference type="InterPro" id="IPR013427">
    <property type="entry name" value="Haem-bd_dom_put"/>
</dbReference>
<organism evidence="7 8">
    <name type="scientific">Cyclobacterium amurskyense</name>
    <dbReference type="NCBI Taxonomy" id="320787"/>
    <lineage>
        <taxon>Bacteria</taxon>
        <taxon>Pseudomonadati</taxon>
        <taxon>Bacteroidota</taxon>
        <taxon>Cytophagia</taxon>
        <taxon>Cytophagales</taxon>
        <taxon>Cyclobacteriaceae</taxon>
        <taxon>Cyclobacterium</taxon>
    </lineage>
</organism>
<dbReference type="OrthoDB" id="9808161at2"/>
<dbReference type="Pfam" id="PF13646">
    <property type="entry name" value="HEAT_2"/>
    <property type="match status" value="1"/>
</dbReference>
<reference evidence="7 8" key="1">
    <citation type="submission" date="2015-07" db="EMBL/GenBank/DDBJ databases">
        <authorList>
            <person name="Kim K.M."/>
        </authorList>
    </citation>
    <scope>NUCLEOTIDE SEQUENCE [LARGE SCALE GENOMIC DNA]</scope>
    <source>
        <strain evidence="7 8">KCTC 12363</strain>
    </source>
</reference>
<keyword evidence="2 4" id="KW-0479">Metal-binding</keyword>
<gene>
    <name evidence="7" type="ORF">CA2015_4005</name>
</gene>
<evidence type="ECO:0000256" key="2">
    <source>
        <dbReference type="ARBA" id="ARBA00022723"/>
    </source>
</evidence>
<dbReference type="InterPro" id="IPR036909">
    <property type="entry name" value="Cyt_c-like_dom_sf"/>
</dbReference>
<dbReference type="Gene3D" id="1.25.10.10">
    <property type="entry name" value="Leucine-rich Repeat Variant"/>
    <property type="match status" value="1"/>
</dbReference>
<dbReference type="SUPFAM" id="SSF48371">
    <property type="entry name" value="ARM repeat"/>
    <property type="match status" value="1"/>
</dbReference>
<dbReference type="InterPro" id="IPR016024">
    <property type="entry name" value="ARM-type_fold"/>
</dbReference>
<evidence type="ECO:0000256" key="3">
    <source>
        <dbReference type="ARBA" id="ARBA00023004"/>
    </source>
</evidence>
<dbReference type="Gene3D" id="1.10.760.10">
    <property type="entry name" value="Cytochrome c-like domain"/>
    <property type="match status" value="1"/>
</dbReference>
<evidence type="ECO:0000256" key="5">
    <source>
        <dbReference type="SAM" id="Phobius"/>
    </source>
</evidence>
<dbReference type="GO" id="GO:0046872">
    <property type="term" value="F:metal ion binding"/>
    <property type="evidence" value="ECO:0007669"/>
    <property type="project" value="UniProtKB-KW"/>
</dbReference>
<dbReference type="SUPFAM" id="SSF46626">
    <property type="entry name" value="Cytochrome c"/>
    <property type="match status" value="1"/>
</dbReference>
<feature type="domain" description="Cytochrome c" evidence="6">
    <location>
        <begin position="896"/>
        <end position="1031"/>
    </location>
</feature>
<dbReference type="InterPro" id="IPR013428">
    <property type="entry name" value="Membrane-bound_put_N"/>
</dbReference>
<dbReference type="SUPFAM" id="SSF50952">
    <property type="entry name" value="Soluble quinoprotein glucose dehydrogenase"/>
    <property type="match status" value="1"/>
</dbReference>
<keyword evidence="8" id="KW-1185">Reference proteome</keyword>
<dbReference type="InterPro" id="IPR011989">
    <property type="entry name" value="ARM-like"/>
</dbReference>
<evidence type="ECO:0000313" key="8">
    <source>
        <dbReference type="Proteomes" id="UP000036520"/>
    </source>
</evidence>
<proteinExistence type="predicted"/>
<keyword evidence="5" id="KW-0472">Membrane</keyword>
<evidence type="ECO:0000313" key="7">
    <source>
        <dbReference type="EMBL" id="AKP53365.1"/>
    </source>
</evidence>
<evidence type="ECO:0000256" key="1">
    <source>
        <dbReference type="ARBA" id="ARBA00022617"/>
    </source>
</evidence>
<dbReference type="NCBIfam" id="TIGR02603">
    <property type="entry name" value="CxxCH_TIGR02603"/>
    <property type="match status" value="1"/>
</dbReference>
<dbReference type="InterPro" id="IPR055557">
    <property type="entry name" value="DUF7133"/>
</dbReference>
<dbReference type="InterPro" id="IPR011042">
    <property type="entry name" value="6-blade_b-propeller_TolB-like"/>
</dbReference>
<sequence length="1039" mass="115124">MQKKKSNKNILLVGLSIIILLLVFWATLQMWGDSSNEVPGITVPEGFVIEEAVKPGLIKYPMFAVFDDQGNLFVMESSGHTDGTDEILEAPNFQILRLTDADGDGIFDQKTIYADKIPFPMGGAYVDGSLIVTASPDLVKYTDHDGDGVAEDKEVLITGWTLHHNAAILSGPFMGPDGYLYMADARRGFNIQSKEFINFKGKGARIWRCLPNGSQLQSFAGGGFDNSIELAFTPTGDVMGTMTYFTDPQGGYRDALMHWVEDGVYPKYNPVINEDNMVRTGDLMPVMHKMARVSPAGLMRYDGEQWGDEYFGNLFHAEFNTGRIVRTVLTPKGATYEAESHHFMTAGLADFHPTDVLQEPNGDLLVVNTGGWFISGCPLSRTAKPEVSGGIFRIRNTKKSKTDDDPWGNGISWEGLTVPQLVSLFDDSRAKVSHRAGEYLLKEPLVAIPYLVKLLETHPDEAVRVKSVFLLFRTQNPRAWNQLSVGLKDKSDQVKIATARVLGMAEVISAKDQLISLLKNQSNLALARQVAVALGQIGDSQASKPLIQLLNEHPYDRFLEHAVIYALIQMENESELLAEIQNEKFNKAALIALDQKQKGSLNEKVIEPYLNSSDSTVRGTALWVLKNHPDWENAFTSYLKYYFTQGDGLIKELTSVLPAFVNANTVQAFLSQQLEIEDYSAEEKFQILNLLEDNPPKVVSVKLKNSLLGLLDTDDERIQKAVIHLAVQLKANDFIGKFKSMLAGNQNNAALKLAIYEALATMDEPIAKADFEWIGNQLLVKGQQPLHGTSLNILRNLTLTADEQSWLLDNVFHKAANGDIPYLLELFEGITDANLLGSLEMKLLERKEVWDNLSTDQLAAVFEESSTGKVILDSLKVRQEGRLAQLEEMATALVKGDVDRGRAIFFGKGACSTCHAVAGEGQTFGPDLTNIGEIRSKHDILEAMLFPGASFAREYETVSLQTKSSNYLGIVKNYENGRYELAIGPGSTVQIEEEEIIELKEANQSLMPAGLLSNLKNQEISDLMHYLESLPDGIYTRDK</sequence>